<accession>A0A2X1ARH8</accession>
<gene>
    <name evidence="2" type="ORF">NCTC11165_02960</name>
</gene>
<name>A0A2X1ARH8_BREDI</name>
<evidence type="ECO:0000259" key="1">
    <source>
        <dbReference type="Pfam" id="PF12728"/>
    </source>
</evidence>
<dbReference type="NCBIfam" id="TIGR01764">
    <property type="entry name" value="excise"/>
    <property type="match status" value="1"/>
</dbReference>
<evidence type="ECO:0000313" key="2">
    <source>
        <dbReference type="EMBL" id="SPU46619.1"/>
    </source>
</evidence>
<organism evidence="2 3">
    <name type="scientific">Brevundimonas diminuta</name>
    <name type="common">Pseudomonas diminuta</name>
    <dbReference type="NCBI Taxonomy" id="293"/>
    <lineage>
        <taxon>Bacteria</taxon>
        <taxon>Pseudomonadati</taxon>
        <taxon>Pseudomonadota</taxon>
        <taxon>Alphaproteobacteria</taxon>
        <taxon>Caulobacterales</taxon>
        <taxon>Caulobacteraceae</taxon>
        <taxon>Brevundimonas</taxon>
    </lineage>
</organism>
<reference evidence="2 3" key="1">
    <citation type="submission" date="2018-06" db="EMBL/GenBank/DDBJ databases">
        <authorList>
            <consortium name="Pathogen Informatics"/>
            <person name="Doyle S."/>
        </authorList>
    </citation>
    <scope>NUCLEOTIDE SEQUENCE [LARGE SCALE GENOMIC DNA]</scope>
    <source>
        <strain evidence="2 3">NCTC11165</strain>
    </source>
</reference>
<dbReference type="InterPro" id="IPR010093">
    <property type="entry name" value="SinI_DNA-bd"/>
</dbReference>
<dbReference type="Gene3D" id="3.90.105.50">
    <property type="match status" value="1"/>
</dbReference>
<proteinExistence type="predicted"/>
<feature type="domain" description="Helix-turn-helix" evidence="1">
    <location>
        <begin position="17"/>
        <end position="64"/>
    </location>
</feature>
<sequence length="72" mass="7842">MTVRLVAPVTPVIPVAFTIPDAGAYSGFSRSRLYRLIQSGDLPSLRVGGRRMIRRDALDAFFDRMTAESGAA</sequence>
<dbReference type="RefSeq" id="WP_128116371.1">
    <property type="nucleotide sequence ID" value="NZ_UAQM01000048.1"/>
</dbReference>
<dbReference type="EMBL" id="UAQM01000048">
    <property type="protein sequence ID" value="SPU46619.1"/>
    <property type="molecule type" value="Genomic_DNA"/>
</dbReference>
<dbReference type="Proteomes" id="UP000250358">
    <property type="component" value="Unassembled WGS sequence"/>
</dbReference>
<dbReference type="InterPro" id="IPR041657">
    <property type="entry name" value="HTH_17"/>
</dbReference>
<dbReference type="AlphaFoldDB" id="A0A2X1ARH8"/>
<evidence type="ECO:0000313" key="3">
    <source>
        <dbReference type="Proteomes" id="UP000250358"/>
    </source>
</evidence>
<protein>
    <submittedName>
        <fullName evidence="2">DNA binding domain, excisionase family</fullName>
    </submittedName>
</protein>
<dbReference type="Pfam" id="PF12728">
    <property type="entry name" value="HTH_17"/>
    <property type="match status" value="1"/>
</dbReference>
<dbReference type="GO" id="GO:0003677">
    <property type="term" value="F:DNA binding"/>
    <property type="evidence" value="ECO:0007669"/>
    <property type="project" value="InterPro"/>
</dbReference>
<dbReference type="InterPro" id="IPR038148">
    <property type="entry name" value="Tn1545/Tn916_Xis"/>
</dbReference>